<keyword evidence="2" id="KW-0238">DNA-binding</keyword>
<evidence type="ECO:0000256" key="3">
    <source>
        <dbReference type="ARBA" id="ARBA00023163"/>
    </source>
</evidence>
<evidence type="ECO:0000256" key="2">
    <source>
        <dbReference type="ARBA" id="ARBA00023125"/>
    </source>
</evidence>
<dbReference type="PANTHER" id="PTHR42756:SF1">
    <property type="entry name" value="TRANSCRIPTIONAL REPRESSOR OF EMRAB OPERON"/>
    <property type="match status" value="1"/>
</dbReference>
<proteinExistence type="predicted"/>
<evidence type="ECO:0000259" key="4">
    <source>
        <dbReference type="PROSITE" id="PS50995"/>
    </source>
</evidence>
<reference evidence="6" key="1">
    <citation type="journal article" date="2019" name="Int. J. Syst. Evol. Microbiol.">
        <title>The Global Catalogue of Microorganisms (GCM) 10K type strain sequencing project: providing services to taxonomists for standard genome sequencing and annotation.</title>
        <authorList>
            <consortium name="The Broad Institute Genomics Platform"/>
            <consortium name="The Broad Institute Genome Sequencing Center for Infectious Disease"/>
            <person name="Wu L."/>
            <person name="Ma J."/>
        </authorList>
    </citation>
    <scope>NUCLEOTIDE SEQUENCE [LARGE SCALE GENOMIC DNA]</scope>
    <source>
        <strain evidence="6">CGMCC 1.12942</strain>
    </source>
</reference>
<dbReference type="InterPro" id="IPR036388">
    <property type="entry name" value="WH-like_DNA-bd_sf"/>
</dbReference>
<dbReference type="PANTHER" id="PTHR42756">
    <property type="entry name" value="TRANSCRIPTIONAL REGULATOR, MARR"/>
    <property type="match status" value="1"/>
</dbReference>
<dbReference type="InterPro" id="IPR000835">
    <property type="entry name" value="HTH_MarR-typ"/>
</dbReference>
<keyword evidence="6" id="KW-1185">Reference proteome</keyword>
<dbReference type="InterPro" id="IPR036390">
    <property type="entry name" value="WH_DNA-bd_sf"/>
</dbReference>
<protein>
    <submittedName>
        <fullName evidence="5">MarR family winged helix-turn-helix transcriptional regulator</fullName>
    </submittedName>
</protein>
<accession>A0ABW2RIB4</accession>
<sequence length="149" mass="17466">MNTHQPLSPETVNEIERLLREISVIVKRKGRDILNHFPITPPQFNALLWLSDEGDMTIGELSQKMFLACSTMTDLIDRMEKNGVVERVRDERDRRVVRIHLLEKGREIIDEVLQARRQYLAEILSHLSDEEALKMKKHLSVLHEEMKKS</sequence>
<name>A0ABW2RIB4_9BACL</name>
<evidence type="ECO:0000256" key="1">
    <source>
        <dbReference type="ARBA" id="ARBA00023015"/>
    </source>
</evidence>
<keyword evidence="1" id="KW-0805">Transcription regulation</keyword>
<dbReference type="RefSeq" id="WP_379864069.1">
    <property type="nucleotide sequence ID" value="NZ_JBHTBW010000019.1"/>
</dbReference>
<comment type="caution">
    <text evidence="5">The sequence shown here is derived from an EMBL/GenBank/DDBJ whole genome shotgun (WGS) entry which is preliminary data.</text>
</comment>
<dbReference type="PRINTS" id="PR00598">
    <property type="entry name" value="HTHMARR"/>
</dbReference>
<feature type="domain" description="HTH marR-type" evidence="4">
    <location>
        <begin position="12"/>
        <end position="144"/>
    </location>
</feature>
<dbReference type="Pfam" id="PF01047">
    <property type="entry name" value="MarR"/>
    <property type="match status" value="1"/>
</dbReference>
<evidence type="ECO:0000313" key="6">
    <source>
        <dbReference type="Proteomes" id="UP001596500"/>
    </source>
</evidence>
<dbReference type="SMART" id="SM00347">
    <property type="entry name" value="HTH_MARR"/>
    <property type="match status" value="1"/>
</dbReference>
<dbReference type="EMBL" id="JBHTBW010000019">
    <property type="protein sequence ID" value="MFC7440787.1"/>
    <property type="molecule type" value="Genomic_DNA"/>
</dbReference>
<dbReference type="Proteomes" id="UP001596500">
    <property type="component" value="Unassembled WGS sequence"/>
</dbReference>
<dbReference type="SUPFAM" id="SSF46785">
    <property type="entry name" value="Winged helix' DNA-binding domain"/>
    <property type="match status" value="1"/>
</dbReference>
<dbReference type="Gene3D" id="1.10.10.10">
    <property type="entry name" value="Winged helix-like DNA-binding domain superfamily/Winged helix DNA-binding domain"/>
    <property type="match status" value="1"/>
</dbReference>
<dbReference type="PROSITE" id="PS50995">
    <property type="entry name" value="HTH_MARR_2"/>
    <property type="match status" value="1"/>
</dbReference>
<gene>
    <name evidence="5" type="ORF">ACFQNG_06440</name>
</gene>
<evidence type="ECO:0000313" key="5">
    <source>
        <dbReference type="EMBL" id="MFC7440787.1"/>
    </source>
</evidence>
<organism evidence="5 6">
    <name type="scientific">Laceyella putida</name>
    <dbReference type="NCBI Taxonomy" id="110101"/>
    <lineage>
        <taxon>Bacteria</taxon>
        <taxon>Bacillati</taxon>
        <taxon>Bacillota</taxon>
        <taxon>Bacilli</taxon>
        <taxon>Bacillales</taxon>
        <taxon>Thermoactinomycetaceae</taxon>
        <taxon>Laceyella</taxon>
    </lineage>
</organism>
<keyword evidence="3" id="KW-0804">Transcription</keyword>